<dbReference type="OrthoDB" id="610388at2"/>
<sequence length="375" mass="41836">MKKLFLSSLFTILILSQVHHNIWYGFGPFGGSVYEISTNSRGNIATITNGGLSYFYYDWIHMYKTADFQHTAFLGTSDTLIARDADSLYWTADVNYHWRSISPLIKPVNGIKIRKSPQIKFFLWSDKTLFTFGWNGQNFQTTFPGKGNINDIFLNSDNSIIMATEEGVFKSTDDGISWSQLPLPEKNYFALAGDNIPPFKLAVIADDSNVVYLSSNNGASWVTTNNGLPQGAFELTDVDMNIYGQIFVGAKSGVYRTTNFGVNWGPFSDGLEYPDFGVMKVLKVNTVYCSDSRVYAGTDEGIFEKTNQSAFWNHIGPNNQQCLSLAKTPAMMDHLILGTPKGVKVNFYSWYVADNFGQNRFPINALILSSGGSYA</sequence>
<proteinExistence type="predicted"/>
<reference evidence="1 2" key="1">
    <citation type="journal article" date="2012" name="Front. Microbiol.">
        <title>Complete genome of Ignavibacterium album, a metabolically versatile, flagellated, facultative anaerobe from the phylum Chlorobi.</title>
        <authorList>
            <person name="Liu Z."/>
            <person name="Frigaard N.-U."/>
            <person name="Vogl K."/>
            <person name="Iino T."/>
            <person name="Ohkuma M."/>
            <person name="Overmann J."/>
            <person name="Bryant D.A."/>
        </authorList>
    </citation>
    <scope>NUCLEOTIDE SEQUENCE [LARGE SCALE GENOMIC DNA]</scope>
    <source>
        <strain evidence="2">DSM 19864 / JCM 16511 / NBRC 101810 / Mat9-16</strain>
    </source>
</reference>
<evidence type="ECO:0000313" key="2">
    <source>
        <dbReference type="Proteomes" id="UP000007394"/>
    </source>
</evidence>
<evidence type="ECO:0000313" key="1">
    <source>
        <dbReference type="EMBL" id="AFH48955.1"/>
    </source>
</evidence>
<accession>I0AIZ8</accession>
<dbReference type="SUPFAM" id="SSF110296">
    <property type="entry name" value="Oligoxyloglucan reducing end-specific cellobiohydrolase"/>
    <property type="match status" value="1"/>
</dbReference>
<name>I0AIZ8_IGNAJ</name>
<organism evidence="1 2">
    <name type="scientific">Ignavibacterium album (strain DSM 19864 / JCM 16511 / NBRC 101810 / Mat9-16)</name>
    <dbReference type="NCBI Taxonomy" id="945713"/>
    <lineage>
        <taxon>Bacteria</taxon>
        <taxon>Pseudomonadati</taxon>
        <taxon>Ignavibacteriota</taxon>
        <taxon>Ignavibacteria</taxon>
        <taxon>Ignavibacteriales</taxon>
        <taxon>Ignavibacteriaceae</taxon>
        <taxon>Ignavibacterium</taxon>
    </lineage>
</organism>
<dbReference type="HOGENOM" id="CLU_737271_0_0_10"/>
<protein>
    <submittedName>
        <fullName evidence="1">Uncharacterized protein</fullName>
    </submittedName>
</protein>
<dbReference type="EMBL" id="CP003418">
    <property type="protein sequence ID" value="AFH48955.1"/>
    <property type="molecule type" value="Genomic_DNA"/>
</dbReference>
<dbReference type="eggNOG" id="COG4447">
    <property type="taxonomic scope" value="Bacteria"/>
</dbReference>
<dbReference type="Gene3D" id="2.130.10.10">
    <property type="entry name" value="YVTN repeat-like/Quinoprotein amine dehydrogenase"/>
    <property type="match status" value="2"/>
</dbReference>
<gene>
    <name evidence="1" type="ordered locus">IALB_1244</name>
</gene>
<dbReference type="InterPro" id="IPR015943">
    <property type="entry name" value="WD40/YVTN_repeat-like_dom_sf"/>
</dbReference>
<keyword evidence="2" id="KW-1185">Reference proteome</keyword>
<dbReference type="STRING" id="945713.IALB_1244"/>
<dbReference type="AlphaFoldDB" id="I0AIZ8"/>
<dbReference type="RefSeq" id="WP_014560110.1">
    <property type="nucleotide sequence ID" value="NC_017464.1"/>
</dbReference>
<dbReference type="Proteomes" id="UP000007394">
    <property type="component" value="Chromosome"/>
</dbReference>
<dbReference type="KEGG" id="ial:IALB_1244"/>